<dbReference type="CDD" id="cd16012">
    <property type="entry name" value="ALP"/>
    <property type="match status" value="1"/>
</dbReference>
<keyword evidence="18" id="KW-1185">Reference proteome</keyword>
<evidence type="ECO:0000256" key="12">
    <source>
        <dbReference type="PIRSR" id="PIRSR601952-1"/>
    </source>
</evidence>
<keyword evidence="7 15" id="KW-0378">Hydrolase</keyword>
<sequence>MSDREKQQQEDAVPQRIVREHGRLRRAVVVFAAWAVLASCIAVYSSFGSNSPVPFDPSWKGVEDLFGEKKKKKKNVIFMVSDGMGPASVNLARTFRQYRDDLPHDDILTLDRHFVGHSRTMSSNSFITDSAAGATAFSCGRKSYNGAISVLPNHKPCGTVLEAAKMQGYKTGLVVTTRITDATPACFSAHANDRGEEDLIAEHQIGNYKLGRMVDLMIGGGRCHYLPRSVEGGCRHDSRNLVDEAIHNGWNYVGDMAGFQSLDNGENVTLPLLGLLARTDIPFDLDRDRNVYPSLAESARTALRALERATEESDEGFFLMIEGSRIDHAGHSNDPAAQVREVLAYDEAFRAAVEFAKQSDTETVVVSTSDHETGGVTVARQLGSHYPAYLWKPEVLLNASHSGEYLARKLKHHKSKDNKELQRFVKHEIVEQGLGIYDATDKEIDRLMRHKKGAQDIIVNMVSSRSQTGFTTHGHSAVDVNVYAFSKYGETDVLRGSNENTDVGAFIQSFLDLDLDRVTQKLEGIKTTTNTHRNKRKHHIDRYFHESAL</sequence>
<feature type="binding site" evidence="13">
    <location>
        <position position="82"/>
    </location>
    <ligand>
        <name>Zn(2+)</name>
        <dbReference type="ChEBI" id="CHEBI:29105"/>
        <label>2</label>
    </ligand>
</feature>
<evidence type="ECO:0000256" key="3">
    <source>
        <dbReference type="ARBA" id="ARBA00012647"/>
    </source>
</evidence>
<gene>
    <name evidence="17" type="ORF">TRICI_005710</name>
</gene>
<evidence type="ECO:0000256" key="8">
    <source>
        <dbReference type="ARBA" id="ARBA00022833"/>
    </source>
</evidence>
<evidence type="ECO:0000256" key="14">
    <source>
        <dbReference type="RuleBase" id="RU003946"/>
    </source>
</evidence>
<comment type="similarity">
    <text evidence="2 14">Belongs to the alkaline phosphatase family.</text>
</comment>
<dbReference type="Proteomes" id="UP000761534">
    <property type="component" value="Unassembled WGS sequence"/>
</dbReference>
<evidence type="ECO:0000256" key="11">
    <source>
        <dbReference type="ARBA" id="ARBA00023136"/>
    </source>
</evidence>
<evidence type="ECO:0000256" key="13">
    <source>
        <dbReference type="PIRSR" id="PIRSR601952-2"/>
    </source>
</evidence>
<keyword evidence="5 16" id="KW-0812">Transmembrane</keyword>
<feature type="active site" description="Phosphoserine intermediate" evidence="12">
    <location>
        <position position="130"/>
    </location>
</feature>
<feature type="binding site" evidence="13">
    <location>
        <position position="475"/>
    </location>
    <ligand>
        <name>Zn(2+)</name>
        <dbReference type="ChEBI" id="CHEBI:29105"/>
        <label>2</label>
    </ligand>
</feature>
<evidence type="ECO:0000256" key="5">
    <source>
        <dbReference type="ARBA" id="ARBA00022692"/>
    </source>
</evidence>
<feature type="binding site" evidence="13">
    <location>
        <position position="181"/>
    </location>
    <ligand>
        <name>Mg(2+)</name>
        <dbReference type="ChEBI" id="CHEBI:18420"/>
    </ligand>
</feature>
<dbReference type="SMART" id="SM00098">
    <property type="entry name" value="alkPPc"/>
    <property type="match status" value="1"/>
</dbReference>
<evidence type="ECO:0000256" key="1">
    <source>
        <dbReference type="ARBA" id="ARBA00004167"/>
    </source>
</evidence>
<feature type="binding site" evidence="13">
    <location>
        <position position="322"/>
    </location>
    <ligand>
        <name>Mg(2+)</name>
        <dbReference type="ChEBI" id="CHEBI:18420"/>
    </ligand>
</feature>
<dbReference type="InterPro" id="IPR018299">
    <property type="entry name" value="Alkaline_phosphatase_AS"/>
</dbReference>
<proteinExistence type="inferred from homology"/>
<dbReference type="PANTHER" id="PTHR11596:SF5">
    <property type="entry name" value="ALKALINE PHOSPHATASE"/>
    <property type="match status" value="1"/>
</dbReference>
<dbReference type="GO" id="GO:0000329">
    <property type="term" value="C:fungal-type vacuole membrane"/>
    <property type="evidence" value="ECO:0007669"/>
    <property type="project" value="TreeGrafter"/>
</dbReference>
<name>A0A642UQ58_9ASCO</name>
<feature type="binding site" evidence="13">
    <location>
        <position position="183"/>
    </location>
    <ligand>
        <name>Mg(2+)</name>
        <dbReference type="ChEBI" id="CHEBI:18420"/>
    </ligand>
</feature>
<dbReference type="PANTHER" id="PTHR11596">
    <property type="entry name" value="ALKALINE PHOSPHATASE"/>
    <property type="match status" value="1"/>
</dbReference>
<evidence type="ECO:0000256" key="10">
    <source>
        <dbReference type="ARBA" id="ARBA00022989"/>
    </source>
</evidence>
<evidence type="ECO:0000256" key="7">
    <source>
        <dbReference type="ARBA" id="ARBA00022801"/>
    </source>
</evidence>
<keyword evidence="4" id="KW-0597">Phosphoprotein</keyword>
<feature type="binding site" evidence="13">
    <location>
        <position position="371"/>
    </location>
    <ligand>
        <name>Zn(2+)</name>
        <dbReference type="ChEBI" id="CHEBI:29105"/>
        <label>2</label>
    </ligand>
</feature>
<reference evidence="17" key="1">
    <citation type="journal article" date="2019" name="G3 (Bethesda)">
        <title>Genome Assemblies of Two Rare Opportunistic Yeast Pathogens: Diutina rugosa (syn. Candida rugosa) and Trichomonascus ciferrii (syn. Candida ciferrii).</title>
        <authorList>
            <person name="Mixao V."/>
            <person name="Saus E."/>
            <person name="Hansen A.P."/>
            <person name="Lass-Florl C."/>
            <person name="Gabaldon T."/>
        </authorList>
    </citation>
    <scope>NUCLEOTIDE SEQUENCE</scope>
    <source>
        <strain evidence="17">CBS 4856</strain>
    </source>
</reference>
<accession>A0A642UQ58</accession>
<keyword evidence="8 13" id="KW-0862">Zinc</keyword>
<organism evidence="17 18">
    <name type="scientific">Trichomonascus ciferrii</name>
    <dbReference type="NCBI Taxonomy" id="44093"/>
    <lineage>
        <taxon>Eukaryota</taxon>
        <taxon>Fungi</taxon>
        <taxon>Dikarya</taxon>
        <taxon>Ascomycota</taxon>
        <taxon>Saccharomycotina</taxon>
        <taxon>Dipodascomycetes</taxon>
        <taxon>Dipodascales</taxon>
        <taxon>Trichomonascaceae</taxon>
        <taxon>Trichomonascus</taxon>
        <taxon>Trichomonascus ciferrii complex</taxon>
    </lineage>
</organism>
<dbReference type="GO" id="GO:0046872">
    <property type="term" value="F:metal ion binding"/>
    <property type="evidence" value="ECO:0007669"/>
    <property type="project" value="UniProtKB-KW"/>
</dbReference>
<keyword evidence="11 16" id="KW-0472">Membrane</keyword>
<keyword evidence="10 16" id="KW-1133">Transmembrane helix</keyword>
<evidence type="ECO:0000256" key="9">
    <source>
        <dbReference type="ARBA" id="ARBA00022842"/>
    </source>
</evidence>
<dbReference type="PRINTS" id="PR00113">
    <property type="entry name" value="ALKPHPHTASE"/>
</dbReference>
<dbReference type="Pfam" id="PF00245">
    <property type="entry name" value="Alk_phosphatase"/>
    <property type="match status" value="1"/>
</dbReference>
<comment type="cofactor">
    <cofactor evidence="13">
        <name>Mg(2+)</name>
        <dbReference type="ChEBI" id="CHEBI:18420"/>
    </cofactor>
    <text evidence="13">Binds 1 Mg(2+) ion.</text>
</comment>
<evidence type="ECO:0000256" key="15">
    <source>
        <dbReference type="RuleBase" id="RU003947"/>
    </source>
</evidence>
<feature type="transmembrane region" description="Helical" evidence="16">
    <location>
        <begin position="27"/>
        <end position="47"/>
    </location>
</feature>
<comment type="subcellular location">
    <subcellularLocation>
        <location evidence="1">Membrane</location>
        <topology evidence="1">Single-pass membrane protein</topology>
    </subcellularLocation>
</comment>
<feature type="binding site" evidence="13">
    <location>
        <position position="331"/>
    </location>
    <ligand>
        <name>Zn(2+)</name>
        <dbReference type="ChEBI" id="CHEBI:29105"/>
        <label>2</label>
    </ligand>
</feature>
<comment type="catalytic activity">
    <reaction evidence="15">
        <text>a phosphate monoester + H2O = an alcohol + phosphate</text>
        <dbReference type="Rhea" id="RHEA:15017"/>
        <dbReference type="ChEBI" id="CHEBI:15377"/>
        <dbReference type="ChEBI" id="CHEBI:30879"/>
        <dbReference type="ChEBI" id="CHEBI:43474"/>
        <dbReference type="ChEBI" id="CHEBI:67140"/>
        <dbReference type="EC" id="3.1.3.1"/>
    </reaction>
</comment>
<dbReference type="FunFam" id="3.40.720.10:FF:000063">
    <property type="entry name" value="Alkaline phosphatase"/>
    <property type="match status" value="1"/>
</dbReference>
<dbReference type="GO" id="GO:0004035">
    <property type="term" value="F:alkaline phosphatase activity"/>
    <property type="evidence" value="ECO:0007669"/>
    <property type="project" value="UniProtKB-EC"/>
</dbReference>
<protein>
    <recommendedName>
        <fullName evidence="3 15">Alkaline phosphatase</fullName>
        <ecNumber evidence="3 15">3.1.3.1</ecNumber>
    </recommendedName>
</protein>
<dbReference type="Gene3D" id="1.10.60.40">
    <property type="match status" value="1"/>
</dbReference>
<dbReference type="AlphaFoldDB" id="A0A642UQ58"/>
<keyword evidence="9 13" id="KW-0460">Magnesium</keyword>
<evidence type="ECO:0000256" key="4">
    <source>
        <dbReference type="ARBA" id="ARBA00022553"/>
    </source>
</evidence>
<dbReference type="OrthoDB" id="7392499at2759"/>
<evidence type="ECO:0000313" key="17">
    <source>
        <dbReference type="EMBL" id="KAA8903420.1"/>
    </source>
</evidence>
<feature type="binding site" evidence="13">
    <location>
        <position position="370"/>
    </location>
    <ligand>
        <name>Zn(2+)</name>
        <dbReference type="ChEBI" id="CHEBI:29105"/>
        <label>2</label>
    </ligand>
</feature>
<evidence type="ECO:0000313" key="18">
    <source>
        <dbReference type="Proteomes" id="UP000761534"/>
    </source>
</evidence>
<dbReference type="PROSITE" id="PS00123">
    <property type="entry name" value="ALKALINE_PHOSPHATASE"/>
    <property type="match status" value="1"/>
</dbReference>
<feature type="binding site" evidence="13">
    <location>
        <position position="82"/>
    </location>
    <ligand>
        <name>Mg(2+)</name>
        <dbReference type="ChEBI" id="CHEBI:18420"/>
    </ligand>
</feature>
<feature type="binding site" evidence="13">
    <location>
        <position position="327"/>
    </location>
    <ligand>
        <name>Zn(2+)</name>
        <dbReference type="ChEBI" id="CHEBI:29105"/>
        <label>2</label>
    </ligand>
</feature>
<dbReference type="InterPro" id="IPR017850">
    <property type="entry name" value="Alkaline_phosphatase_core_sf"/>
</dbReference>
<evidence type="ECO:0000256" key="2">
    <source>
        <dbReference type="ARBA" id="ARBA00005984"/>
    </source>
</evidence>
<evidence type="ECO:0000256" key="16">
    <source>
        <dbReference type="SAM" id="Phobius"/>
    </source>
</evidence>
<dbReference type="FunFam" id="1.10.60.40:FF:000002">
    <property type="entry name" value="Alkaline phosphatase"/>
    <property type="match status" value="1"/>
</dbReference>
<evidence type="ECO:0000256" key="6">
    <source>
        <dbReference type="ARBA" id="ARBA00022723"/>
    </source>
</evidence>
<dbReference type="InterPro" id="IPR001952">
    <property type="entry name" value="Alkaline_phosphatase"/>
</dbReference>
<dbReference type="GO" id="GO:0019637">
    <property type="term" value="P:organophosphate metabolic process"/>
    <property type="evidence" value="ECO:0007669"/>
    <property type="project" value="UniProtKB-ARBA"/>
</dbReference>
<dbReference type="EMBL" id="SWFS01000441">
    <property type="protein sequence ID" value="KAA8903420.1"/>
    <property type="molecule type" value="Genomic_DNA"/>
</dbReference>
<dbReference type="EC" id="3.1.3.1" evidence="3 15"/>
<keyword evidence="6 13" id="KW-0479">Metal-binding</keyword>
<dbReference type="Gene3D" id="3.40.720.10">
    <property type="entry name" value="Alkaline Phosphatase, subunit A"/>
    <property type="match status" value="1"/>
</dbReference>
<comment type="cofactor">
    <cofactor evidence="13">
        <name>Zn(2+)</name>
        <dbReference type="ChEBI" id="CHEBI:29105"/>
    </cofactor>
    <text evidence="13">Binds 2 Zn(2+) ions.</text>
</comment>
<dbReference type="VEuPathDB" id="FungiDB:TRICI_005710"/>
<comment type="caution">
    <text evidence="17">The sequence shown here is derived from an EMBL/GenBank/DDBJ whole genome shotgun (WGS) entry which is preliminary data.</text>
</comment>
<dbReference type="SUPFAM" id="SSF53649">
    <property type="entry name" value="Alkaline phosphatase-like"/>
    <property type="match status" value="1"/>
</dbReference>